<keyword evidence="3" id="KW-0813">Transport</keyword>
<evidence type="ECO:0000256" key="2">
    <source>
        <dbReference type="ARBA" id="ARBA00007040"/>
    </source>
</evidence>
<dbReference type="KEGG" id="lak:106173150"/>
<feature type="compositionally biased region" description="Polar residues" evidence="8">
    <location>
        <begin position="17"/>
        <end position="27"/>
    </location>
</feature>
<keyword evidence="7 9" id="KW-0472">Membrane</keyword>
<evidence type="ECO:0000256" key="4">
    <source>
        <dbReference type="ARBA" id="ARBA00022475"/>
    </source>
</evidence>
<dbReference type="PIRSF" id="PIRSF006060">
    <property type="entry name" value="AA_transporter"/>
    <property type="match status" value="1"/>
</dbReference>
<feature type="region of interest" description="Disordered" evidence="8">
    <location>
        <begin position="1"/>
        <end position="28"/>
    </location>
</feature>
<feature type="transmembrane region" description="Helical" evidence="9">
    <location>
        <begin position="228"/>
        <end position="245"/>
    </location>
</feature>
<comment type="similarity">
    <text evidence="2">Belongs to the amino acid-polyamine-organocation (APC) superfamily. L-type amino acid transporter (LAT) (TC 2.A.3.8) family.</text>
</comment>
<dbReference type="InterPro" id="IPR050598">
    <property type="entry name" value="AminoAcid_Transporter"/>
</dbReference>
<dbReference type="GeneID" id="106173150"/>
<dbReference type="Proteomes" id="UP000085678">
    <property type="component" value="Unplaced"/>
</dbReference>
<sequence>MTMAENEGTRDEKEPMNCNSNTDSSGGTDPLQMKKEMGLLQGVAIIVGTIVGSGIFVSPKGVLQYAGSVGASLVLWAACGLISLVGAMCYAELGTFIVISGADYAYIRHSYGDFVGFLFLWVMLITVFPTTNTIIALTFANYVIQPFYPHCPNPELPKRLLAAACLSLLTFVNCASVKWANKVQVFFTAAKLLALAIIIITGIVRFAMGHTESFENAFEGSSDLAGDYGLAFFSGFFSYTGWNYLNFVTEEIKNPNKNLPRSIWISIPVVTGFYILVNIAYFTVLSPAEMLASDAVAVTFAEKMFGIMAWIMPVFVACSCFGGLNGCIIASSRLFFIGGRNGHLPDFLSLINTKHFTPVPALLFSCILSLLMLVTTDVYTLISYMTFIEVLIVFMSVTGLLYLRYREPNAVRPIKVSLWIPISFVLMCFVLLVLPLIFEAKECLIGILIMSTGIPVYWLGVLWKRKPKSFLNLTASFTILVQKMFMAVQEDETPAEVKFE</sequence>
<evidence type="ECO:0000313" key="10">
    <source>
        <dbReference type="Proteomes" id="UP000085678"/>
    </source>
</evidence>
<feature type="transmembrane region" description="Helical" evidence="9">
    <location>
        <begin position="160"/>
        <end position="180"/>
    </location>
</feature>
<dbReference type="RefSeq" id="XP_013409619.1">
    <property type="nucleotide sequence ID" value="XM_013554165.2"/>
</dbReference>
<evidence type="ECO:0000256" key="3">
    <source>
        <dbReference type="ARBA" id="ARBA00022448"/>
    </source>
</evidence>
<dbReference type="AlphaFoldDB" id="A0A1S3JI92"/>
<dbReference type="Pfam" id="PF13520">
    <property type="entry name" value="AA_permease_2"/>
    <property type="match status" value="1"/>
</dbReference>
<dbReference type="OrthoDB" id="3257095at2759"/>
<dbReference type="GO" id="GO:0015179">
    <property type="term" value="F:L-amino acid transmembrane transporter activity"/>
    <property type="evidence" value="ECO:0007669"/>
    <property type="project" value="TreeGrafter"/>
</dbReference>
<gene>
    <name evidence="11" type="primary">LOC106173150</name>
</gene>
<keyword evidence="5 9" id="KW-0812">Transmembrane</keyword>
<dbReference type="InterPro" id="IPR002293">
    <property type="entry name" value="AA/rel_permease1"/>
</dbReference>
<evidence type="ECO:0000256" key="9">
    <source>
        <dbReference type="SAM" id="Phobius"/>
    </source>
</evidence>
<dbReference type="GO" id="GO:0005886">
    <property type="term" value="C:plasma membrane"/>
    <property type="evidence" value="ECO:0007669"/>
    <property type="project" value="UniProtKB-SubCell"/>
</dbReference>
<dbReference type="PANTHER" id="PTHR11785">
    <property type="entry name" value="AMINO ACID TRANSPORTER"/>
    <property type="match status" value="1"/>
</dbReference>
<proteinExistence type="inferred from homology"/>
<reference evidence="11" key="1">
    <citation type="submission" date="2025-08" db="UniProtKB">
        <authorList>
            <consortium name="RefSeq"/>
        </authorList>
    </citation>
    <scope>IDENTIFICATION</scope>
    <source>
        <tissue evidence="11">Gonads</tissue>
    </source>
</reference>
<dbReference type="Gene3D" id="1.20.1740.10">
    <property type="entry name" value="Amino acid/polyamine transporter I"/>
    <property type="match status" value="1"/>
</dbReference>
<feature type="transmembrane region" description="Helical" evidence="9">
    <location>
        <begin position="192"/>
        <end position="208"/>
    </location>
</feature>
<feature type="transmembrane region" description="Helical" evidence="9">
    <location>
        <begin position="416"/>
        <end position="438"/>
    </location>
</feature>
<evidence type="ECO:0000256" key="7">
    <source>
        <dbReference type="ARBA" id="ARBA00023136"/>
    </source>
</evidence>
<protein>
    <submittedName>
        <fullName evidence="11">Y+L amino acid transporter 2 isoform X1</fullName>
    </submittedName>
</protein>
<name>A0A1S3JI92_LINAN</name>
<feature type="transmembrane region" description="Helical" evidence="9">
    <location>
        <begin position="381"/>
        <end position="404"/>
    </location>
</feature>
<comment type="subcellular location">
    <subcellularLocation>
        <location evidence="1">Cell membrane</location>
        <topology evidence="1">Multi-pass membrane protein</topology>
    </subcellularLocation>
</comment>
<feature type="transmembrane region" description="Helical" evidence="9">
    <location>
        <begin position="265"/>
        <end position="284"/>
    </location>
</feature>
<accession>A0A1S3JI92</accession>
<evidence type="ECO:0000256" key="8">
    <source>
        <dbReference type="SAM" id="MobiDB-lite"/>
    </source>
</evidence>
<evidence type="ECO:0000313" key="11">
    <source>
        <dbReference type="RefSeq" id="XP_013409619.1"/>
    </source>
</evidence>
<keyword evidence="10" id="KW-1185">Reference proteome</keyword>
<feature type="transmembrane region" description="Helical" evidence="9">
    <location>
        <begin position="69"/>
        <end position="93"/>
    </location>
</feature>
<dbReference type="FunFam" id="1.20.1740.10:FF:000003">
    <property type="entry name" value="Y+L amino acid transporter 1 isoform X1"/>
    <property type="match status" value="1"/>
</dbReference>
<feature type="transmembrane region" description="Helical" evidence="9">
    <location>
        <begin position="356"/>
        <end position="375"/>
    </location>
</feature>
<organism evidence="10 11">
    <name type="scientific">Lingula anatina</name>
    <name type="common">Brachiopod</name>
    <name type="synonym">Lingula unguis</name>
    <dbReference type="NCBI Taxonomy" id="7574"/>
    <lineage>
        <taxon>Eukaryota</taxon>
        <taxon>Metazoa</taxon>
        <taxon>Spiralia</taxon>
        <taxon>Lophotrochozoa</taxon>
        <taxon>Brachiopoda</taxon>
        <taxon>Linguliformea</taxon>
        <taxon>Lingulata</taxon>
        <taxon>Lingulida</taxon>
        <taxon>Linguloidea</taxon>
        <taxon>Lingulidae</taxon>
        <taxon>Lingula</taxon>
    </lineage>
</organism>
<evidence type="ECO:0000256" key="5">
    <source>
        <dbReference type="ARBA" id="ARBA00022692"/>
    </source>
</evidence>
<evidence type="ECO:0000256" key="1">
    <source>
        <dbReference type="ARBA" id="ARBA00004651"/>
    </source>
</evidence>
<evidence type="ECO:0000256" key="6">
    <source>
        <dbReference type="ARBA" id="ARBA00022989"/>
    </source>
</evidence>
<dbReference type="PANTHER" id="PTHR11785:SF528">
    <property type="entry name" value="AMINO ACID TRANSPORTER PROTEIN JHI-21"/>
    <property type="match status" value="1"/>
</dbReference>
<feature type="transmembrane region" description="Helical" evidence="9">
    <location>
        <begin position="39"/>
        <end position="57"/>
    </location>
</feature>
<keyword evidence="6 9" id="KW-1133">Transmembrane helix</keyword>
<keyword evidence="4" id="KW-1003">Cell membrane</keyword>
<feature type="transmembrane region" description="Helical" evidence="9">
    <location>
        <begin position="444"/>
        <end position="463"/>
    </location>
</feature>
<feature type="transmembrane region" description="Helical" evidence="9">
    <location>
        <begin position="114"/>
        <end position="140"/>
    </location>
</feature>
<feature type="transmembrane region" description="Helical" evidence="9">
    <location>
        <begin position="304"/>
        <end position="336"/>
    </location>
</feature>